<evidence type="ECO:0000259" key="5">
    <source>
        <dbReference type="Pfam" id="PF04542"/>
    </source>
</evidence>
<dbReference type="InterPro" id="IPR039425">
    <property type="entry name" value="RNA_pol_sigma-70-like"/>
</dbReference>
<dbReference type="GO" id="GO:0006352">
    <property type="term" value="P:DNA-templated transcription initiation"/>
    <property type="evidence" value="ECO:0007669"/>
    <property type="project" value="InterPro"/>
</dbReference>
<dbReference type="AlphaFoldDB" id="A0A4Q9R7Y4"/>
<feature type="domain" description="RNA polymerase sigma-70 region 2" evidence="5">
    <location>
        <begin position="10"/>
        <end position="72"/>
    </location>
</feature>
<name>A0A4Q9R7Y4_9GAMM</name>
<comment type="caution">
    <text evidence="7">The sequence shown here is derived from an EMBL/GenBank/DDBJ whole genome shotgun (WGS) entry which is preliminary data.</text>
</comment>
<dbReference type="GO" id="GO:0003677">
    <property type="term" value="F:DNA binding"/>
    <property type="evidence" value="ECO:0007669"/>
    <property type="project" value="InterPro"/>
</dbReference>
<dbReference type="Gene3D" id="1.10.1740.10">
    <property type="match status" value="1"/>
</dbReference>
<evidence type="ECO:0000313" key="7">
    <source>
        <dbReference type="EMBL" id="TBU96027.1"/>
    </source>
</evidence>
<evidence type="ECO:0000259" key="6">
    <source>
        <dbReference type="Pfam" id="PF08281"/>
    </source>
</evidence>
<evidence type="ECO:0000256" key="1">
    <source>
        <dbReference type="ARBA" id="ARBA00010641"/>
    </source>
</evidence>
<dbReference type="InterPro" id="IPR013249">
    <property type="entry name" value="RNA_pol_sigma70_r4_t2"/>
</dbReference>
<evidence type="ECO:0000256" key="2">
    <source>
        <dbReference type="ARBA" id="ARBA00023015"/>
    </source>
</evidence>
<comment type="similarity">
    <text evidence="1">Belongs to the sigma-70 factor family. ECF subfamily.</text>
</comment>
<dbReference type="InterPro" id="IPR013325">
    <property type="entry name" value="RNA_pol_sigma_r2"/>
</dbReference>
<dbReference type="InterPro" id="IPR014284">
    <property type="entry name" value="RNA_pol_sigma-70_dom"/>
</dbReference>
<keyword evidence="4" id="KW-0804">Transcription</keyword>
<protein>
    <submittedName>
        <fullName evidence="7">RNA polymerase subunit sigma-24</fullName>
    </submittedName>
</protein>
<accession>A0A4Q9R7Y4</accession>
<dbReference type="Proteomes" id="UP000292639">
    <property type="component" value="Unassembled WGS sequence"/>
</dbReference>
<sequence length="174" mass="19597">MTASLDKIALFTLHRRALVDYATPIVGCRAKAEDVVQESWLRFDSSTPPLQQPVHYLYRIVRNLALDSNRRLAAEHRDPGGEALLCEMSASTPSPEQQVLEQNALHIIAQALDELPERTRQAFELHRFNRMTFQQIAETMNISMGLAHKLVSAAVTHCANRLDENTDGRHQAAE</sequence>
<dbReference type="GO" id="GO:0016987">
    <property type="term" value="F:sigma factor activity"/>
    <property type="evidence" value="ECO:0007669"/>
    <property type="project" value="UniProtKB-KW"/>
</dbReference>
<evidence type="ECO:0000256" key="3">
    <source>
        <dbReference type="ARBA" id="ARBA00023082"/>
    </source>
</evidence>
<keyword evidence="3" id="KW-0731">Sigma factor</keyword>
<evidence type="ECO:0000256" key="4">
    <source>
        <dbReference type="ARBA" id="ARBA00023163"/>
    </source>
</evidence>
<dbReference type="InterPro" id="IPR013324">
    <property type="entry name" value="RNA_pol_sigma_r3/r4-like"/>
</dbReference>
<dbReference type="PANTHER" id="PTHR43133">
    <property type="entry name" value="RNA POLYMERASE ECF-TYPE SIGMA FACTO"/>
    <property type="match status" value="1"/>
</dbReference>
<dbReference type="Gene3D" id="1.10.10.10">
    <property type="entry name" value="Winged helix-like DNA-binding domain superfamily/Winged helix DNA-binding domain"/>
    <property type="match status" value="1"/>
</dbReference>
<dbReference type="SUPFAM" id="SSF88946">
    <property type="entry name" value="Sigma2 domain of RNA polymerase sigma factors"/>
    <property type="match status" value="1"/>
</dbReference>
<keyword evidence="8" id="KW-1185">Reference proteome</keyword>
<reference evidence="7 8" key="1">
    <citation type="submission" date="2018-06" db="EMBL/GenBank/DDBJ databases">
        <title>Three novel Pseudomonas species isolated from symptomatic oak.</title>
        <authorList>
            <person name="Bueno-Gonzalez V."/>
            <person name="Brady C."/>
        </authorList>
    </citation>
    <scope>NUCLEOTIDE SEQUENCE [LARGE SCALE GENOMIC DNA]</scope>
    <source>
        <strain evidence="7 8">P17C</strain>
    </source>
</reference>
<dbReference type="Pfam" id="PF04542">
    <property type="entry name" value="Sigma70_r2"/>
    <property type="match status" value="1"/>
</dbReference>
<dbReference type="InterPro" id="IPR007627">
    <property type="entry name" value="RNA_pol_sigma70_r2"/>
</dbReference>
<dbReference type="RefSeq" id="WP_131184144.1">
    <property type="nucleotide sequence ID" value="NZ_QJUO01000010.1"/>
</dbReference>
<dbReference type="EMBL" id="QJUP01000014">
    <property type="protein sequence ID" value="TBU96027.1"/>
    <property type="molecule type" value="Genomic_DNA"/>
</dbReference>
<dbReference type="NCBIfam" id="TIGR02937">
    <property type="entry name" value="sigma70-ECF"/>
    <property type="match status" value="1"/>
</dbReference>
<evidence type="ECO:0000313" key="8">
    <source>
        <dbReference type="Proteomes" id="UP000292639"/>
    </source>
</evidence>
<gene>
    <name evidence="7" type="ORF">DNJ96_11300</name>
</gene>
<dbReference type="SUPFAM" id="SSF88659">
    <property type="entry name" value="Sigma3 and sigma4 domains of RNA polymerase sigma factors"/>
    <property type="match status" value="1"/>
</dbReference>
<dbReference type="InterPro" id="IPR036388">
    <property type="entry name" value="WH-like_DNA-bd_sf"/>
</dbReference>
<dbReference type="Pfam" id="PF08281">
    <property type="entry name" value="Sigma70_r4_2"/>
    <property type="match status" value="1"/>
</dbReference>
<dbReference type="PANTHER" id="PTHR43133:SF63">
    <property type="entry name" value="RNA POLYMERASE SIGMA FACTOR FECI-RELATED"/>
    <property type="match status" value="1"/>
</dbReference>
<keyword evidence="2" id="KW-0805">Transcription regulation</keyword>
<feature type="domain" description="RNA polymerase sigma factor 70 region 4 type 2" evidence="6">
    <location>
        <begin position="107"/>
        <end position="158"/>
    </location>
</feature>
<organism evidence="7 8">
    <name type="scientific">Stutzerimonas kirkiae</name>
    <dbReference type="NCBI Taxonomy" id="2211392"/>
    <lineage>
        <taxon>Bacteria</taxon>
        <taxon>Pseudomonadati</taxon>
        <taxon>Pseudomonadota</taxon>
        <taxon>Gammaproteobacteria</taxon>
        <taxon>Pseudomonadales</taxon>
        <taxon>Pseudomonadaceae</taxon>
        <taxon>Stutzerimonas</taxon>
    </lineage>
</organism>
<proteinExistence type="inferred from homology"/>